<organism evidence="2 3">
    <name type="scientific">candidate division WOR-3 bacterium RBG_13_43_14</name>
    <dbReference type="NCBI Taxonomy" id="1802590"/>
    <lineage>
        <taxon>Bacteria</taxon>
        <taxon>Bacteria division WOR-3</taxon>
    </lineage>
</organism>
<dbReference type="AlphaFoldDB" id="A0A1F4U9F3"/>
<keyword evidence="1" id="KW-0472">Membrane</keyword>
<comment type="caution">
    <text evidence="2">The sequence shown here is derived from an EMBL/GenBank/DDBJ whole genome shotgun (WGS) entry which is preliminary data.</text>
</comment>
<protein>
    <submittedName>
        <fullName evidence="2">Uncharacterized protein</fullName>
    </submittedName>
</protein>
<evidence type="ECO:0000313" key="2">
    <source>
        <dbReference type="EMBL" id="OGC41509.1"/>
    </source>
</evidence>
<dbReference type="PROSITE" id="PS51257">
    <property type="entry name" value="PROKAR_LIPOPROTEIN"/>
    <property type="match status" value="1"/>
</dbReference>
<dbReference type="Proteomes" id="UP000177025">
    <property type="component" value="Unassembled WGS sequence"/>
</dbReference>
<accession>A0A1F4U9F3</accession>
<sequence length="215" mass="25279">MKVRFRIILIWAIVSTIACVACILGPFVKNQIYIMKLNRIENMSIVEQEDLLMQRIVKTTEPMTSLDRKRQLNEIWARIVDVDPTDIGILISYGTSCMNLAYNEKDSSEVQFLKERIIWVAERLRKIDSYSGNTLLFAAKLYTYMGLYEKSYYDTSNVIYDRINFLISVDSVEIPEIAQHDENVWTGELKEVVRDSRLYNKIIQRGRQRKYPFIN</sequence>
<feature type="transmembrane region" description="Helical" evidence="1">
    <location>
        <begin position="7"/>
        <end position="28"/>
    </location>
</feature>
<dbReference type="EMBL" id="MEUM01000104">
    <property type="protein sequence ID" value="OGC41509.1"/>
    <property type="molecule type" value="Genomic_DNA"/>
</dbReference>
<evidence type="ECO:0000256" key="1">
    <source>
        <dbReference type="SAM" id="Phobius"/>
    </source>
</evidence>
<keyword evidence="1" id="KW-1133">Transmembrane helix</keyword>
<evidence type="ECO:0000313" key="3">
    <source>
        <dbReference type="Proteomes" id="UP000177025"/>
    </source>
</evidence>
<gene>
    <name evidence="2" type="ORF">A2Y85_03715</name>
</gene>
<keyword evidence="1" id="KW-0812">Transmembrane</keyword>
<name>A0A1F4U9F3_UNCW3</name>
<proteinExistence type="predicted"/>
<reference evidence="2 3" key="1">
    <citation type="journal article" date="2016" name="Nat. Commun.">
        <title>Thousands of microbial genomes shed light on interconnected biogeochemical processes in an aquifer system.</title>
        <authorList>
            <person name="Anantharaman K."/>
            <person name="Brown C.T."/>
            <person name="Hug L.A."/>
            <person name="Sharon I."/>
            <person name="Castelle C.J."/>
            <person name="Probst A.J."/>
            <person name="Thomas B.C."/>
            <person name="Singh A."/>
            <person name="Wilkins M.J."/>
            <person name="Karaoz U."/>
            <person name="Brodie E.L."/>
            <person name="Williams K.H."/>
            <person name="Hubbard S.S."/>
            <person name="Banfield J.F."/>
        </authorList>
    </citation>
    <scope>NUCLEOTIDE SEQUENCE [LARGE SCALE GENOMIC DNA]</scope>
</reference>